<dbReference type="GO" id="GO:0009506">
    <property type="term" value="C:plasmodesma"/>
    <property type="evidence" value="ECO:0007669"/>
    <property type="project" value="TreeGrafter"/>
</dbReference>
<dbReference type="CDD" id="cd23767">
    <property type="entry name" value="IQCD"/>
    <property type="match status" value="1"/>
</dbReference>
<evidence type="ECO:0000313" key="4">
    <source>
        <dbReference type="Proteomes" id="UP000257109"/>
    </source>
</evidence>
<proteinExistence type="predicted"/>
<dbReference type="PANTHER" id="PTHR33322:SF8">
    <property type="entry name" value="BAG FAMILY MOLECULAR CHAPERONE REGULATOR 5, MITOCHONDRIAL"/>
    <property type="match status" value="1"/>
</dbReference>
<dbReference type="STRING" id="157652.A0A371H318"/>
<dbReference type="PROSITE" id="PS51035">
    <property type="entry name" value="BAG"/>
    <property type="match status" value="1"/>
</dbReference>
<dbReference type="InterPro" id="IPR040400">
    <property type="entry name" value="BAG5/6/7/8"/>
</dbReference>
<comment type="caution">
    <text evidence="3">The sequence shown here is derived from an EMBL/GenBank/DDBJ whole genome shotgun (WGS) entry which is preliminary data.</text>
</comment>
<dbReference type="Pfam" id="PF02179">
    <property type="entry name" value="BAG"/>
    <property type="match status" value="1"/>
</dbReference>
<evidence type="ECO:0000259" key="2">
    <source>
        <dbReference type="PROSITE" id="PS51035"/>
    </source>
</evidence>
<dbReference type="InterPro" id="IPR003103">
    <property type="entry name" value="BAG_domain"/>
</dbReference>
<dbReference type="PROSITE" id="PS50096">
    <property type="entry name" value="IQ"/>
    <property type="match status" value="1"/>
</dbReference>
<dbReference type="SUPFAM" id="SSF63491">
    <property type="entry name" value="BAG domain"/>
    <property type="match status" value="1"/>
</dbReference>
<dbReference type="GO" id="GO:0051087">
    <property type="term" value="F:protein-folding chaperone binding"/>
    <property type="evidence" value="ECO:0007669"/>
    <property type="project" value="InterPro"/>
</dbReference>
<dbReference type="OrthoDB" id="1907216at2759"/>
<evidence type="ECO:0000256" key="1">
    <source>
        <dbReference type="ARBA" id="ARBA00023186"/>
    </source>
</evidence>
<feature type="non-terminal residue" evidence="3">
    <location>
        <position position="1"/>
    </location>
</feature>
<keyword evidence="4" id="KW-1185">Reference proteome</keyword>
<dbReference type="PANTHER" id="PTHR33322">
    <property type="entry name" value="BAG DOMAIN CONTAINING PROTEIN, EXPRESSED"/>
    <property type="match status" value="1"/>
</dbReference>
<dbReference type="AlphaFoldDB" id="A0A371H318"/>
<accession>A0A371H318</accession>
<evidence type="ECO:0000313" key="3">
    <source>
        <dbReference type="EMBL" id="RDX97181.1"/>
    </source>
</evidence>
<keyword evidence="1" id="KW-0143">Chaperone</keyword>
<feature type="domain" description="BAG" evidence="2">
    <location>
        <begin position="64"/>
        <end position="141"/>
    </location>
</feature>
<organism evidence="3 4">
    <name type="scientific">Mucuna pruriens</name>
    <name type="common">Velvet bean</name>
    <name type="synonym">Dolichos pruriens</name>
    <dbReference type="NCBI Taxonomy" id="157652"/>
    <lineage>
        <taxon>Eukaryota</taxon>
        <taxon>Viridiplantae</taxon>
        <taxon>Streptophyta</taxon>
        <taxon>Embryophyta</taxon>
        <taxon>Tracheophyta</taxon>
        <taxon>Spermatophyta</taxon>
        <taxon>Magnoliopsida</taxon>
        <taxon>eudicotyledons</taxon>
        <taxon>Gunneridae</taxon>
        <taxon>Pentapetalae</taxon>
        <taxon>rosids</taxon>
        <taxon>fabids</taxon>
        <taxon>Fabales</taxon>
        <taxon>Fabaceae</taxon>
        <taxon>Papilionoideae</taxon>
        <taxon>50 kb inversion clade</taxon>
        <taxon>NPAAA clade</taxon>
        <taxon>indigoferoid/millettioid clade</taxon>
        <taxon>Phaseoleae</taxon>
        <taxon>Mucuna</taxon>
    </lineage>
</organism>
<dbReference type="GO" id="GO:0006457">
    <property type="term" value="P:protein folding"/>
    <property type="evidence" value="ECO:0007669"/>
    <property type="project" value="TreeGrafter"/>
</dbReference>
<dbReference type="Proteomes" id="UP000257109">
    <property type="component" value="Unassembled WGS sequence"/>
</dbReference>
<gene>
    <name evidence="3" type="primary">BAG5</name>
    <name evidence="3" type="ORF">CR513_20074</name>
</gene>
<dbReference type="EMBL" id="QJKJ01003719">
    <property type="protein sequence ID" value="RDX97181.1"/>
    <property type="molecule type" value="Genomic_DNA"/>
</dbReference>
<protein>
    <submittedName>
        <fullName evidence="3">BAG family molecular chaperone regulator 5, mitochondrial</fullName>
    </submittedName>
</protein>
<name>A0A371H318_MUCPR</name>
<dbReference type="SMART" id="SM00264">
    <property type="entry name" value="BAG"/>
    <property type="match status" value="1"/>
</dbReference>
<dbReference type="Gene3D" id="1.20.58.120">
    <property type="entry name" value="BAG domain"/>
    <property type="match status" value="1"/>
</dbReference>
<sequence>MKPSPKAGFSSSYFTSTTVTYTYHNDHTQQHANSNSTQLPSQSNAAVTIQSAYRAHRIRALYRKIAAVDAEADQLQRLIQRQDTVDAVRTNHLEKLRMNEALMALLLKLDSVPGIDPTVRDARRKVTRRIVGLQEILDSVSEAQIDESSWWPMKNWDEVIADMEESICRERGGDEMERFCAQNLGFRCLQSYISHLVMQLGLEVPSHKHRAMQCRIGVQDGQAFFIWFTMQSLHPVPSVGGQLMIGEATITIISNNACAWTATLCFFISM</sequence>
<reference evidence="3" key="1">
    <citation type="submission" date="2018-05" db="EMBL/GenBank/DDBJ databases">
        <title>Draft genome of Mucuna pruriens seed.</title>
        <authorList>
            <person name="Nnadi N.E."/>
            <person name="Vos R."/>
            <person name="Hasami M.H."/>
            <person name="Devisetty U.K."/>
            <person name="Aguiy J.C."/>
        </authorList>
    </citation>
    <scope>NUCLEOTIDE SEQUENCE [LARGE SCALE GENOMIC DNA]</scope>
    <source>
        <strain evidence="3">JCA_2017</strain>
    </source>
</reference>
<dbReference type="InterPro" id="IPR036533">
    <property type="entry name" value="BAG_dom_sf"/>
</dbReference>